<dbReference type="Proteomes" id="UP000256601">
    <property type="component" value="Unassembled WGS sequence"/>
</dbReference>
<dbReference type="OMA" id="PGGSYCM"/>
<dbReference type="SMART" id="SM01117">
    <property type="entry name" value="Cyt-b5"/>
    <property type="match status" value="1"/>
</dbReference>
<dbReference type="KEGG" id="yli:2912697"/>
<sequence>MRFAPKEPIQLDPPKDTPITLAELSLKDGVKSEQLWVGIKGDVFDVTRNSKAYGPGTNYHVFCGKDASKALGKSSLEEEDFAPAGEIISWQELTADLSEKDLKTLEEWYSYFSQRYNIVGKIDLQN</sequence>
<dbReference type="Gene3D" id="3.10.120.10">
    <property type="entry name" value="Cytochrome b5-like heme/steroid binding domain"/>
    <property type="match status" value="1"/>
</dbReference>
<dbReference type="OrthoDB" id="899at2759"/>
<gene>
    <name evidence="4" type="ORF">B0I71DRAFT_131439</name>
    <name evidence="3" type="ORF">YALI1_E28648g</name>
</gene>
<dbReference type="GeneID" id="2912697"/>
<protein>
    <submittedName>
        <fullName evidence="4">Cytochrome b5-like heme/steroid binding domain-containing protein</fullName>
    </submittedName>
</protein>
<dbReference type="InterPro" id="IPR036400">
    <property type="entry name" value="Cyt_B5-like_heme/steroid_sf"/>
</dbReference>
<dbReference type="PANTHER" id="PTHR10281">
    <property type="entry name" value="MEMBRANE-ASSOCIATED PROGESTERONE RECEPTOR COMPONENT-RELATED"/>
    <property type="match status" value="1"/>
</dbReference>
<dbReference type="GO" id="GO:0020037">
    <property type="term" value="F:heme binding"/>
    <property type="evidence" value="ECO:0007669"/>
    <property type="project" value="UniProtKB-ARBA"/>
</dbReference>
<dbReference type="AlphaFoldDB" id="A0A1H6PY31"/>
<dbReference type="EMBL" id="KZ858986">
    <property type="protein sequence ID" value="RDW26119.1"/>
    <property type="molecule type" value="Genomic_DNA"/>
</dbReference>
<organism evidence="3 5">
    <name type="scientific">Yarrowia lipolytica</name>
    <name type="common">Candida lipolytica</name>
    <dbReference type="NCBI Taxonomy" id="4952"/>
    <lineage>
        <taxon>Eukaryota</taxon>
        <taxon>Fungi</taxon>
        <taxon>Dikarya</taxon>
        <taxon>Ascomycota</taxon>
        <taxon>Saccharomycotina</taxon>
        <taxon>Dipodascomycetes</taxon>
        <taxon>Dipodascales</taxon>
        <taxon>Dipodascales incertae sedis</taxon>
        <taxon>Yarrowia</taxon>
    </lineage>
</organism>
<dbReference type="SUPFAM" id="SSF55856">
    <property type="entry name" value="Cytochrome b5-like heme/steroid binding domain"/>
    <property type="match status" value="1"/>
</dbReference>
<evidence type="ECO:0000259" key="2">
    <source>
        <dbReference type="SMART" id="SM01117"/>
    </source>
</evidence>
<dbReference type="PANTHER" id="PTHR10281:SF115">
    <property type="entry name" value="BINDING PROTEIN, PUTATIVE (AFU_ORTHOLOGUE AFUA_4G06240)-RELATED"/>
    <property type="match status" value="1"/>
</dbReference>
<evidence type="ECO:0000313" key="3">
    <source>
        <dbReference type="EMBL" id="AOW05892.1"/>
    </source>
</evidence>
<dbReference type="RefSeq" id="XP_504336.1">
    <property type="nucleotide sequence ID" value="XM_504336.1"/>
</dbReference>
<reference evidence="3 5" key="1">
    <citation type="journal article" date="2016" name="PLoS ONE">
        <title>Sequence Assembly of Yarrowia lipolytica Strain W29/CLIB89 Shows Transposable Element Diversity.</title>
        <authorList>
            <person name="Magnan C."/>
            <person name="Yu J."/>
            <person name="Chang I."/>
            <person name="Jahn E."/>
            <person name="Kanomata Y."/>
            <person name="Wu J."/>
            <person name="Zeller M."/>
            <person name="Oakes M."/>
            <person name="Baldi P."/>
            <person name="Sandmeyer S."/>
        </authorList>
    </citation>
    <scope>NUCLEOTIDE SEQUENCE [LARGE SCALE GENOMIC DNA]</scope>
    <source>
        <strain evidence="3">CLIB89</strain>
        <strain evidence="5">CLIB89(W29)</strain>
    </source>
</reference>
<dbReference type="FunFam" id="3.10.120.10:FF:000003">
    <property type="entry name" value="membrane-associated progesterone receptor component 1"/>
    <property type="match status" value="1"/>
</dbReference>
<evidence type="ECO:0000313" key="4">
    <source>
        <dbReference type="EMBL" id="RDW26119.1"/>
    </source>
</evidence>
<dbReference type="EMBL" id="CP017557">
    <property type="protein sequence ID" value="AOW05892.1"/>
    <property type="molecule type" value="Genomic_DNA"/>
</dbReference>
<evidence type="ECO:0000313" key="5">
    <source>
        <dbReference type="Proteomes" id="UP000182444"/>
    </source>
</evidence>
<dbReference type="GO" id="GO:0016020">
    <property type="term" value="C:membrane"/>
    <property type="evidence" value="ECO:0007669"/>
    <property type="project" value="TreeGrafter"/>
</dbReference>
<dbReference type="GO" id="GO:0005783">
    <property type="term" value="C:endoplasmic reticulum"/>
    <property type="evidence" value="ECO:0007669"/>
    <property type="project" value="TreeGrafter"/>
</dbReference>
<accession>A0A1H6PY31</accession>
<dbReference type="InterPro" id="IPR050577">
    <property type="entry name" value="MAPR/NEUFC/NENF-like"/>
</dbReference>
<comment type="similarity">
    <text evidence="1">Belongs to the cytochrome b5 family. MAPR subfamily.</text>
</comment>
<proteinExistence type="inferred from homology"/>
<dbReference type="VEuPathDB" id="FungiDB:YALI0_E24079g"/>
<evidence type="ECO:0000256" key="1">
    <source>
        <dbReference type="ARBA" id="ARBA00038357"/>
    </source>
</evidence>
<dbReference type="Pfam" id="PF00173">
    <property type="entry name" value="Cyt-b5"/>
    <property type="match status" value="1"/>
</dbReference>
<reference evidence="4 6" key="2">
    <citation type="submission" date="2018-07" db="EMBL/GenBank/DDBJ databases">
        <title>Draft Genome Assemblies for Five Robust Yarrowia lipolytica Strains Exhibiting High Lipid Production and Pentose Sugar Utilization and Sugar Alcohol Secretion from Undetoxified Lignocellulosic Biomass Hydrolysates.</title>
        <authorList>
            <consortium name="DOE Joint Genome Institute"/>
            <person name="Walker C."/>
            <person name="Ryu S."/>
            <person name="Na H."/>
            <person name="Zane M."/>
            <person name="LaButti K."/>
            <person name="Lipzen A."/>
            <person name="Haridas S."/>
            <person name="Barry K."/>
            <person name="Grigoriev I.V."/>
            <person name="Quarterman J."/>
            <person name="Slininger P."/>
            <person name="Dien B."/>
            <person name="Trinh C.T."/>
        </authorList>
    </citation>
    <scope>NUCLEOTIDE SEQUENCE [LARGE SCALE GENOMIC DNA]</scope>
    <source>
        <strain evidence="4 6">YB392</strain>
    </source>
</reference>
<name>A0A1H6PY31_YARLL</name>
<feature type="domain" description="Cytochrome b5 heme-binding" evidence="2">
    <location>
        <begin position="19"/>
        <end position="123"/>
    </location>
</feature>
<dbReference type="InterPro" id="IPR001199">
    <property type="entry name" value="Cyt_B5-like_heme/steroid-bd"/>
</dbReference>
<evidence type="ECO:0000313" key="6">
    <source>
        <dbReference type="Proteomes" id="UP000256601"/>
    </source>
</evidence>
<dbReference type="eggNOG" id="KOG1110">
    <property type="taxonomic scope" value="Eukaryota"/>
</dbReference>
<dbReference type="Proteomes" id="UP000182444">
    <property type="component" value="Chromosome 1E"/>
</dbReference>
<dbReference type="VEuPathDB" id="FungiDB:YALI1_E28648g"/>